<name>A0A2J7QKK3_9NEOP</name>
<feature type="chain" id="PRO_5014206250" description="Carboxylic ester hydrolase" evidence="5">
    <location>
        <begin position="20"/>
        <end position="575"/>
    </location>
</feature>
<dbReference type="FunFam" id="3.40.50.1820:FF:000155">
    <property type="entry name" value="Carboxylic ester hydrolase"/>
    <property type="match status" value="1"/>
</dbReference>
<dbReference type="InterPro" id="IPR019826">
    <property type="entry name" value="Carboxylesterase_B_AS"/>
</dbReference>
<comment type="similarity">
    <text evidence="1 5">Belongs to the type-B carboxylesterase/lipase family.</text>
</comment>
<dbReference type="Proteomes" id="UP000235965">
    <property type="component" value="Unassembled WGS sequence"/>
</dbReference>
<keyword evidence="3 5" id="KW-0378">Hydrolase</keyword>
<evidence type="ECO:0000256" key="3">
    <source>
        <dbReference type="ARBA" id="ARBA00022801"/>
    </source>
</evidence>
<evidence type="ECO:0000256" key="1">
    <source>
        <dbReference type="ARBA" id="ARBA00005964"/>
    </source>
</evidence>
<dbReference type="InterPro" id="IPR002018">
    <property type="entry name" value="CarbesteraseB"/>
</dbReference>
<dbReference type="SUPFAM" id="SSF53474">
    <property type="entry name" value="alpha/beta-Hydrolases"/>
    <property type="match status" value="1"/>
</dbReference>
<evidence type="ECO:0000256" key="5">
    <source>
        <dbReference type="RuleBase" id="RU361235"/>
    </source>
</evidence>
<dbReference type="EC" id="3.1.1.-" evidence="5"/>
<dbReference type="GO" id="GO:0052689">
    <property type="term" value="F:carboxylic ester hydrolase activity"/>
    <property type="evidence" value="ECO:0007669"/>
    <property type="project" value="UniProtKB-KW"/>
</dbReference>
<dbReference type="AlphaFoldDB" id="A0A2J7QKK3"/>
<evidence type="ECO:0000256" key="4">
    <source>
        <dbReference type="ARBA" id="ARBA00023180"/>
    </source>
</evidence>
<evidence type="ECO:0000259" key="6">
    <source>
        <dbReference type="Pfam" id="PF00135"/>
    </source>
</evidence>
<organism evidence="7 8">
    <name type="scientific">Cryptotermes secundus</name>
    <dbReference type="NCBI Taxonomy" id="105785"/>
    <lineage>
        <taxon>Eukaryota</taxon>
        <taxon>Metazoa</taxon>
        <taxon>Ecdysozoa</taxon>
        <taxon>Arthropoda</taxon>
        <taxon>Hexapoda</taxon>
        <taxon>Insecta</taxon>
        <taxon>Pterygota</taxon>
        <taxon>Neoptera</taxon>
        <taxon>Polyneoptera</taxon>
        <taxon>Dictyoptera</taxon>
        <taxon>Blattodea</taxon>
        <taxon>Blattoidea</taxon>
        <taxon>Termitoidae</taxon>
        <taxon>Kalotermitidae</taxon>
        <taxon>Cryptotermitinae</taxon>
        <taxon>Cryptotermes</taxon>
    </lineage>
</organism>
<dbReference type="EMBL" id="NEVH01013262">
    <property type="protein sequence ID" value="PNF29116.1"/>
    <property type="molecule type" value="Genomic_DNA"/>
</dbReference>
<comment type="caution">
    <text evidence="7">The sequence shown here is derived from an EMBL/GenBank/DDBJ whole genome shotgun (WGS) entry which is preliminary data.</text>
</comment>
<accession>A0A2J7QKK3</accession>
<keyword evidence="5" id="KW-0732">Signal</keyword>
<dbReference type="InParanoid" id="A0A2J7QKK3"/>
<reference evidence="7 8" key="1">
    <citation type="submission" date="2017-12" db="EMBL/GenBank/DDBJ databases">
        <title>Hemimetabolous genomes reveal molecular basis of termite eusociality.</title>
        <authorList>
            <person name="Harrison M.C."/>
            <person name="Jongepier E."/>
            <person name="Robertson H.M."/>
            <person name="Arning N."/>
            <person name="Bitard-Feildel T."/>
            <person name="Chao H."/>
            <person name="Childers C.P."/>
            <person name="Dinh H."/>
            <person name="Doddapaneni H."/>
            <person name="Dugan S."/>
            <person name="Gowin J."/>
            <person name="Greiner C."/>
            <person name="Han Y."/>
            <person name="Hu H."/>
            <person name="Hughes D.S.T."/>
            <person name="Huylmans A.-K."/>
            <person name="Kemena C."/>
            <person name="Kremer L.P.M."/>
            <person name="Lee S.L."/>
            <person name="Lopez-Ezquerra A."/>
            <person name="Mallet L."/>
            <person name="Monroy-Kuhn J.M."/>
            <person name="Moser A."/>
            <person name="Murali S.C."/>
            <person name="Muzny D.M."/>
            <person name="Otani S."/>
            <person name="Piulachs M.-D."/>
            <person name="Poelchau M."/>
            <person name="Qu J."/>
            <person name="Schaub F."/>
            <person name="Wada-Katsumata A."/>
            <person name="Worley K.C."/>
            <person name="Xie Q."/>
            <person name="Ylla G."/>
            <person name="Poulsen M."/>
            <person name="Gibbs R.A."/>
            <person name="Schal C."/>
            <person name="Richards S."/>
            <person name="Belles X."/>
            <person name="Korb J."/>
            <person name="Bornberg-Bauer E."/>
        </authorList>
    </citation>
    <scope>NUCLEOTIDE SEQUENCE [LARGE SCALE GENOMIC DNA]</scope>
    <source>
        <tissue evidence="7">Whole body</tissue>
    </source>
</reference>
<keyword evidence="4" id="KW-0325">Glycoprotein</keyword>
<evidence type="ECO:0000313" key="8">
    <source>
        <dbReference type="Proteomes" id="UP000235965"/>
    </source>
</evidence>
<dbReference type="CDD" id="cd00312">
    <property type="entry name" value="Esterase_lipase"/>
    <property type="match status" value="1"/>
</dbReference>
<dbReference type="PANTHER" id="PTHR43142:SF1">
    <property type="entry name" value="CARBOXYLIC ESTER HYDROLASE"/>
    <property type="match status" value="1"/>
</dbReference>
<protein>
    <recommendedName>
        <fullName evidence="5">Carboxylic ester hydrolase</fullName>
        <ecNumber evidence="5">3.1.1.-</ecNumber>
    </recommendedName>
</protein>
<dbReference type="PANTHER" id="PTHR43142">
    <property type="entry name" value="CARBOXYLIC ESTER HYDROLASE"/>
    <property type="match status" value="1"/>
</dbReference>
<feature type="domain" description="Carboxylesterase type B" evidence="6">
    <location>
        <begin position="24"/>
        <end position="556"/>
    </location>
</feature>
<dbReference type="Pfam" id="PF00135">
    <property type="entry name" value="COesterase"/>
    <property type="match status" value="1"/>
</dbReference>
<sequence>MQMACVFVVLAALSGGVRSYDDLPQVTVVQGALRGLYLTSRKGRQFVGFQGVPYAKPPLGEMRFKSPEPPESWVGVREATQYAPICTQRSIFAKQVEVAGSEDCLYLNVFTPQVDPGGMLDVMVWFHGGGFVSGAGSFYGPEHLLDEDIVLVTVNYRLGPIGFLSTGDAAAPGNFGLKDQVAALRWVHDNIEMFGGNPDSVTLFGESAGGSSVHYHMLSPLSRGLFHRGISQSGTALCTWALAANGSSSYQAKKLAKLLDCPTSPTADLVDCLRTKDARDIIATDKQFMEWDVDPLIPFKPVVEPIGLQDVFLPAEPLHLLQESPLSIPWLTGINSGDGALKAAPIYEKQELATELNSQFERVAPISMFYGEVSSPDMAAEISQRIRTFYFKEQPIGNETLQKVVDMYTDSFFLWAADEAVRVHLSRNKLEGGGPSVYYYYFEYRGPHSFSELFGDPTRDFGVCHADELIYLFPSGRIFGNFTATPEEEQMVDCLIHMWTNFARTGNPTPPDSGKEVVLTGWQPVTSIDDLEYLHIKSPSNIYMSSGLLKERVNFWSSLPLSFTSLTRTLLKDEL</sequence>
<dbReference type="PROSITE" id="PS00122">
    <property type="entry name" value="CARBOXYLESTERASE_B_1"/>
    <property type="match status" value="1"/>
</dbReference>
<feature type="signal peptide" evidence="5">
    <location>
        <begin position="1"/>
        <end position="19"/>
    </location>
</feature>
<proteinExistence type="inferred from homology"/>
<evidence type="ECO:0000256" key="2">
    <source>
        <dbReference type="ARBA" id="ARBA00022487"/>
    </source>
</evidence>
<gene>
    <name evidence="7" type="ORF">B7P43_G12621</name>
</gene>
<keyword evidence="8" id="KW-1185">Reference proteome</keyword>
<keyword evidence="2" id="KW-0719">Serine esterase</keyword>
<dbReference type="Gene3D" id="3.40.50.1820">
    <property type="entry name" value="alpha/beta hydrolase"/>
    <property type="match status" value="1"/>
</dbReference>
<dbReference type="OrthoDB" id="19653at2759"/>
<dbReference type="InterPro" id="IPR029058">
    <property type="entry name" value="AB_hydrolase_fold"/>
</dbReference>
<dbReference type="PROSITE" id="PS00941">
    <property type="entry name" value="CARBOXYLESTERASE_B_2"/>
    <property type="match status" value="1"/>
</dbReference>
<dbReference type="InterPro" id="IPR019819">
    <property type="entry name" value="Carboxylesterase_B_CS"/>
</dbReference>
<evidence type="ECO:0000313" key="7">
    <source>
        <dbReference type="EMBL" id="PNF29116.1"/>
    </source>
</evidence>
<dbReference type="STRING" id="105785.A0A2J7QKK3"/>